<reference evidence="4" key="1">
    <citation type="submission" date="2021-03" db="EMBL/GenBank/DDBJ databases">
        <authorList>
            <person name="Tagirdzhanova G."/>
        </authorList>
    </citation>
    <scope>NUCLEOTIDE SEQUENCE</scope>
</reference>
<evidence type="ECO:0000313" key="4">
    <source>
        <dbReference type="EMBL" id="CAF9929576.1"/>
    </source>
</evidence>
<evidence type="ECO:0000259" key="3">
    <source>
        <dbReference type="PROSITE" id="PS50076"/>
    </source>
</evidence>
<feature type="domain" description="J" evidence="3">
    <location>
        <begin position="78"/>
        <end position="148"/>
    </location>
</feature>
<dbReference type="EMBL" id="CAJPDT010000054">
    <property type="protein sequence ID" value="CAF9929576.1"/>
    <property type="molecule type" value="Genomic_DNA"/>
</dbReference>
<dbReference type="Proteomes" id="UP000664534">
    <property type="component" value="Unassembled WGS sequence"/>
</dbReference>
<evidence type="ECO:0000256" key="1">
    <source>
        <dbReference type="ARBA" id="ARBA00023186"/>
    </source>
</evidence>
<dbReference type="OrthoDB" id="436519at2759"/>
<dbReference type="PANTHER" id="PTHR44360">
    <property type="entry name" value="DNAJ HOMOLOG SUBFAMILY B MEMBER 9"/>
    <property type="match status" value="1"/>
</dbReference>
<dbReference type="InterPro" id="IPR036869">
    <property type="entry name" value="J_dom_sf"/>
</dbReference>
<dbReference type="PANTHER" id="PTHR44360:SF1">
    <property type="entry name" value="DNAJ HOMOLOG SUBFAMILY B MEMBER 9"/>
    <property type="match status" value="1"/>
</dbReference>
<dbReference type="GO" id="GO:0036503">
    <property type="term" value="P:ERAD pathway"/>
    <property type="evidence" value="ECO:0007669"/>
    <property type="project" value="TreeGrafter"/>
</dbReference>
<feature type="transmembrane region" description="Helical" evidence="2">
    <location>
        <begin position="6"/>
        <end position="30"/>
    </location>
</feature>
<proteinExistence type="predicted"/>
<name>A0A8H3FP13_9LECA</name>
<dbReference type="Gene3D" id="1.10.287.110">
    <property type="entry name" value="DnaJ domain"/>
    <property type="match status" value="1"/>
</dbReference>
<dbReference type="GO" id="GO:0051087">
    <property type="term" value="F:protein-folding chaperone binding"/>
    <property type="evidence" value="ECO:0007669"/>
    <property type="project" value="TreeGrafter"/>
</dbReference>
<keyword evidence="2" id="KW-1133">Transmembrane helix</keyword>
<dbReference type="GO" id="GO:0005783">
    <property type="term" value="C:endoplasmic reticulum"/>
    <property type="evidence" value="ECO:0007669"/>
    <property type="project" value="TreeGrafter"/>
</dbReference>
<accession>A0A8H3FP13</accession>
<dbReference type="InterPro" id="IPR001623">
    <property type="entry name" value="DnaJ_domain"/>
</dbReference>
<keyword evidence="2" id="KW-0812">Transmembrane</keyword>
<dbReference type="SMART" id="SM00271">
    <property type="entry name" value="DnaJ"/>
    <property type="match status" value="1"/>
</dbReference>
<dbReference type="SUPFAM" id="SSF46565">
    <property type="entry name" value="Chaperone J-domain"/>
    <property type="match status" value="1"/>
</dbReference>
<sequence>MSSTALLSYAGWAFLPNLVTGWLQSIYYGITIRAGDPKPQPGTPRYVKHRRRIHMTVIIVYLLYTLYEADYIMRQSGDFYQDLGLTLGVDEKQIKSRFRRLAALQHPDKVPTDDPIRHAAAESNFVNLKTAQDTLSDPIKRFAYERFGPDMLKWQHCKTIRDYLVTGIQTSSLPLYAGSTLMMALLSLTNYLQWGRFWRYLTLAGLFLLEYHTITRPYPSPLLTNVFNPILSKLTVHPPLLPFQLLSLARKATFTLFIAFSQLGSLFPQGKPTPAVTTSQHDLQQLVRLEGIAKASEIESSRLLAMDMAPFVGDEQGTKELRGRVKEWLVTNTIRADPEVRDAMGRAMAGRRRVGAPAGARASLSA</sequence>
<keyword evidence="2" id="KW-0472">Membrane</keyword>
<dbReference type="CDD" id="cd06257">
    <property type="entry name" value="DnaJ"/>
    <property type="match status" value="1"/>
</dbReference>
<keyword evidence="5" id="KW-1185">Reference proteome</keyword>
<evidence type="ECO:0000256" key="2">
    <source>
        <dbReference type="SAM" id="Phobius"/>
    </source>
</evidence>
<keyword evidence="1" id="KW-0143">Chaperone</keyword>
<protein>
    <recommendedName>
        <fullName evidence="3">J domain-containing protein</fullName>
    </recommendedName>
</protein>
<dbReference type="PROSITE" id="PS50076">
    <property type="entry name" value="DNAJ_2"/>
    <property type="match status" value="1"/>
</dbReference>
<dbReference type="Pfam" id="PF00226">
    <property type="entry name" value="DnaJ"/>
    <property type="match status" value="1"/>
</dbReference>
<comment type="caution">
    <text evidence="4">The sequence shown here is derived from an EMBL/GenBank/DDBJ whole genome shotgun (WGS) entry which is preliminary data.</text>
</comment>
<gene>
    <name evidence="4" type="ORF">IMSHALPRED_007944</name>
</gene>
<organism evidence="4 5">
    <name type="scientific">Imshaugia aleurites</name>
    <dbReference type="NCBI Taxonomy" id="172621"/>
    <lineage>
        <taxon>Eukaryota</taxon>
        <taxon>Fungi</taxon>
        <taxon>Dikarya</taxon>
        <taxon>Ascomycota</taxon>
        <taxon>Pezizomycotina</taxon>
        <taxon>Lecanoromycetes</taxon>
        <taxon>OSLEUM clade</taxon>
        <taxon>Lecanoromycetidae</taxon>
        <taxon>Lecanorales</taxon>
        <taxon>Lecanorineae</taxon>
        <taxon>Parmeliaceae</taxon>
        <taxon>Imshaugia</taxon>
    </lineage>
</organism>
<dbReference type="AlphaFoldDB" id="A0A8H3FP13"/>
<dbReference type="PRINTS" id="PR00625">
    <property type="entry name" value="JDOMAIN"/>
</dbReference>
<dbReference type="InterPro" id="IPR051948">
    <property type="entry name" value="Hsp70_co-chaperone_J-domain"/>
</dbReference>
<evidence type="ECO:0000313" key="5">
    <source>
        <dbReference type="Proteomes" id="UP000664534"/>
    </source>
</evidence>
<feature type="transmembrane region" description="Helical" evidence="2">
    <location>
        <begin position="51"/>
        <end position="67"/>
    </location>
</feature>
<dbReference type="GO" id="GO:0051787">
    <property type="term" value="F:misfolded protein binding"/>
    <property type="evidence" value="ECO:0007669"/>
    <property type="project" value="TreeGrafter"/>
</dbReference>